<name>A0ABT7JNH2_9HYPH</name>
<proteinExistence type="inferred from homology"/>
<sequence>MDLGLGDKVVLITGGSKGIGYACASLFQSEGAHVAICSRAQPNIDAALSRLPGAHPMAMPPT</sequence>
<dbReference type="PANTHER" id="PTHR43943">
    <property type="entry name" value="DEHYDROGENASE/REDUCTASE (SDR FAMILY) MEMBER 4"/>
    <property type="match status" value="1"/>
</dbReference>
<dbReference type="Proteomes" id="UP001172645">
    <property type="component" value="Unassembled WGS sequence"/>
</dbReference>
<evidence type="ECO:0000256" key="1">
    <source>
        <dbReference type="ARBA" id="ARBA00006484"/>
    </source>
</evidence>
<dbReference type="Gene3D" id="3.40.50.720">
    <property type="entry name" value="NAD(P)-binding Rossmann-like Domain"/>
    <property type="match status" value="1"/>
</dbReference>
<accession>A0ABT7JNH2</accession>
<organism evidence="2 3">
    <name type="scientific">Rhizobium mayense</name>
    <dbReference type="NCBI Taxonomy" id="1312184"/>
    <lineage>
        <taxon>Bacteria</taxon>
        <taxon>Pseudomonadati</taxon>
        <taxon>Pseudomonadota</taxon>
        <taxon>Alphaproteobacteria</taxon>
        <taxon>Hyphomicrobiales</taxon>
        <taxon>Rhizobiaceae</taxon>
        <taxon>Rhizobium/Agrobacterium group</taxon>
        <taxon>Rhizobium</taxon>
    </lineage>
</organism>
<comment type="caution">
    <text evidence="2">The sequence shown here is derived from an EMBL/GenBank/DDBJ whole genome shotgun (WGS) entry which is preliminary data.</text>
</comment>
<protein>
    <submittedName>
        <fullName evidence="2">SDR family NAD(P)-dependent oxidoreductase</fullName>
    </submittedName>
</protein>
<gene>
    <name evidence="2" type="ORF">PY649_03290</name>
</gene>
<reference evidence="2" key="1">
    <citation type="submission" date="2023-06" db="EMBL/GenBank/DDBJ databases">
        <title>Phylogenetic Diversity of Rhizobium strains.</title>
        <authorList>
            <person name="Moura F.T."/>
            <person name="Helene L.C.F."/>
            <person name="Hungria M."/>
        </authorList>
    </citation>
    <scope>NUCLEOTIDE SEQUENCE</scope>
    <source>
        <strain evidence="2">CCGE526</strain>
    </source>
</reference>
<comment type="similarity">
    <text evidence="1">Belongs to the short-chain dehydrogenases/reductases (SDR) family.</text>
</comment>
<dbReference type="InterPro" id="IPR036291">
    <property type="entry name" value="NAD(P)-bd_dom_sf"/>
</dbReference>
<dbReference type="EMBL" id="JARFYM010000002">
    <property type="protein sequence ID" value="MDL2397906.1"/>
    <property type="molecule type" value="Genomic_DNA"/>
</dbReference>
<evidence type="ECO:0000313" key="3">
    <source>
        <dbReference type="Proteomes" id="UP001172645"/>
    </source>
</evidence>
<keyword evidence="3" id="KW-1185">Reference proteome</keyword>
<dbReference type="Pfam" id="PF00106">
    <property type="entry name" value="adh_short"/>
    <property type="match status" value="1"/>
</dbReference>
<dbReference type="PANTHER" id="PTHR43943:SF2">
    <property type="entry name" value="DEHYDROGENASE_REDUCTASE 4"/>
    <property type="match status" value="1"/>
</dbReference>
<dbReference type="InterPro" id="IPR002347">
    <property type="entry name" value="SDR_fam"/>
</dbReference>
<dbReference type="SUPFAM" id="SSF51735">
    <property type="entry name" value="NAD(P)-binding Rossmann-fold domains"/>
    <property type="match status" value="1"/>
</dbReference>
<evidence type="ECO:0000313" key="2">
    <source>
        <dbReference type="EMBL" id="MDL2397906.1"/>
    </source>
</evidence>